<dbReference type="EMBL" id="JACJIA010000006">
    <property type="protein sequence ID" value="MBA8953154.1"/>
    <property type="molecule type" value="Genomic_DNA"/>
</dbReference>
<dbReference type="RefSeq" id="WP_182845673.1">
    <property type="nucleotide sequence ID" value="NZ_BAAALP010000063.1"/>
</dbReference>
<protein>
    <submittedName>
        <fullName evidence="1">Uncharacterized protein</fullName>
    </submittedName>
</protein>
<keyword evidence="2" id="KW-1185">Reference proteome</keyword>
<evidence type="ECO:0000313" key="1">
    <source>
        <dbReference type="EMBL" id="MBA8953154.1"/>
    </source>
</evidence>
<organism evidence="1 2">
    <name type="scientific">Actinomadura namibiensis</name>
    <dbReference type="NCBI Taxonomy" id="182080"/>
    <lineage>
        <taxon>Bacteria</taxon>
        <taxon>Bacillati</taxon>
        <taxon>Actinomycetota</taxon>
        <taxon>Actinomycetes</taxon>
        <taxon>Streptosporangiales</taxon>
        <taxon>Thermomonosporaceae</taxon>
        <taxon>Actinomadura</taxon>
    </lineage>
</organism>
<accession>A0A7W3LRY3</accession>
<name>A0A7W3LRY3_ACTNM</name>
<dbReference type="AlphaFoldDB" id="A0A7W3LRY3"/>
<comment type="caution">
    <text evidence="1">The sequence shown here is derived from an EMBL/GenBank/DDBJ whole genome shotgun (WGS) entry which is preliminary data.</text>
</comment>
<reference evidence="1 2" key="1">
    <citation type="submission" date="2020-08" db="EMBL/GenBank/DDBJ databases">
        <title>Genomic Encyclopedia of Type Strains, Phase IV (KMG-IV): sequencing the most valuable type-strain genomes for metagenomic binning, comparative biology and taxonomic classification.</title>
        <authorList>
            <person name="Goeker M."/>
        </authorList>
    </citation>
    <scope>NUCLEOTIDE SEQUENCE [LARGE SCALE GENOMIC DNA]</scope>
    <source>
        <strain evidence="1 2">DSM 44197</strain>
    </source>
</reference>
<dbReference type="Proteomes" id="UP000572680">
    <property type="component" value="Unassembled WGS sequence"/>
</dbReference>
<proteinExistence type="predicted"/>
<evidence type="ECO:0000313" key="2">
    <source>
        <dbReference type="Proteomes" id="UP000572680"/>
    </source>
</evidence>
<gene>
    <name evidence="1" type="ORF">HNR61_004804</name>
</gene>
<sequence>MELIERWRQIVIKSKPWGLFAYGTCLFVPNPVDDLETHSIEVLREHGTVPDGRPARSFGIIDFPLSTARAGRSPGFILASTATSVLMGLSTRATLWFSRMHNRRITKTASSYGSSTLRTLDGAEERISMSFWGQTVLVADAMKP</sequence>